<dbReference type="AlphaFoldDB" id="A0A6P8X0B9"/>
<feature type="transmembrane region" description="Helical" evidence="7">
    <location>
        <begin position="69"/>
        <end position="90"/>
    </location>
</feature>
<feature type="region of interest" description="Disordered" evidence="6">
    <location>
        <begin position="1"/>
        <end position="28"/>
    </location>
</feature>
<dbReference type="Pfam" id="PF09446">
    <property type="entry name" value="VMA21"/>
    <property type="match status" value="1"/>
</dbReference>
<keyword evidence="3 7" id="KW-1133">Transmembrane helix</keyword>
<evidence type="ECO:0000256" key="6">
    <source>
        <dbReference type="SAM" id="MobiDB-lite"/>
    </source>
</evidence>
<feature type="transmembrane region" description="Helical" evidence="7">
    <location>
        <begin position="35"/>
        <end position="57"/>
    </location>
</feature>
<evidence type="ECO:0000256" key="7">
    <source>
        <dbReference type="SAM" id="Phobius"/>
    </source>
</evidence>
<organism evidence="8 9">
    <name type="scientific">Drosophila albomicans</name>
    <name type="common">Fruit fly</name>
    <dbReference type="NCBI Taxonomy" id="7291"/>
    <lineage>
        <taxon>Eukaryota</taxon>
        <taxon>Metazoa</taxon>
        <taxon>Ecdysozoa</taxon>
        <taxon>Arthropoda</taxon>
        <taxon>Hexapoda</taxon>
        <taxon>Insecta</taxon>
        <taxon>Pterygota</taxon>
        <taxon>Neoptera</taxon>
        <taxon>Endopterygota</taxon>
        <taxon>Diptera</taxon>
        <taxon>Brachycera</taxon>
        <taxon>Muscomorpha</taxon>
        <taxon>Ephydroidea</taxon>
        <taxon>Drosophilidae</taxon>
        <taxon>Drosophila</taxon>
    </lineage>
</organism>
<keyword evidence="1 7" id="KW-0812">Transmembrane</keyword>
<dbReference type="Proteomes" id="UP000515160">
    <property type="component" value="Chromosome 3"/>
</dbReference>
<dbReference type="GO" id="GO:0031410">
    <property type="term" value="C:cytoplasmic vesicle"/>
    <property type="evidence" value="ECO:0007669"/>
    <property type="project" value="UniProtKB-KW"/>
</dbReference>
<keyword evidence="4 7" id="KW-0472">Membrane</keyword>
<sequence length="107" mass="11592">MSNKTKKGNGSDGGQTKVSKQRSQDSQDYSSFKVVLFYCSLIVFLPVVTFFALKGFVLEQFFTMSDVKVNIAAAVGAVGALHVALGLYIYRAYFGGSDSKASQSKQD</sequence>
<evidence type="ECO:0000256" key="2">
    <source>
        <dbReference type="ARBA" id="ARBA00022824"/>
    </source>
</evidence>
<keyword evidence="2" id="KW-0256">Endoplasmic reticulum</keyword>
<accession>A0A6P8X0B9</accession>
<keyword evidence="8" id="KW-1185">Reference proteome</keyword>
<reference evidence="9" key="1">
    <citation type="submission" date="2025-08" db="UniProtKB">
        <authorList>
            <consortium name="RefSeq"/>
        </authorList>
    </citation>
    <scope>IDENTIFICATION</scope>
    <source>
        <strain evidence="9">15112-1751.03</strain>
        <tissue evidence="9">Whole Adult</tissue>
    </source>
</reference>
<dbReference type="GeneID" id="117568131"/>
<evidence type="ECO:0000256" key="5">
    <source>
        <dbReference type="ARBA" id="ARBA00023329"/>
    </source>
</evidence>
<keyword evidence="5" id="KW-0968">Cytoplasmic vesicle</keyword>
<evidence type="ECO:0000256" key="4">
    <source>
        <dbReference type="ARBA" id="ARBA00023136"/>
    </source>
</evidence>
<gene>
    <name evidence="9" type="primary">LOC117568131</name>
</gene>
<dbReference type="RefSeq" id="XP_034104430.1">
    <property type="nucleotide sequence ID" value="XM_034248539.2"/>
</dbReference>
<proteinExistence type="predicted"/>
<dbReference type="GO" id="GO:0070072">
    <property type="term" value="P:vacuolar proton-transporting V-type ATPase complex assembly"/>
    <property type="evidence" value="ECO:0007669"/>
    <property type="project" value="InterPro"/>
</dbReference>
<dbReference type="OrthoDB" id="160405at2759"/>
<evidence type="ECO:0000313" key="9">
    <source>
        <dbReference type="RefSeq" id="XP_034104430.1"/>
    </source>
</evidence>
<protein>
    <submittedName>
        <fullName evidence="9">Vacuolar ATPase assembly integral membrane protein VMA21 homolog</fullName>
    </submittedName>
</protein>
<evidence type="ECO:0000313" key="8">
    <source>
        <dbReference type="Proteomes" id="UP000515160"/>
    </source>
</evidence>
<evidence type="ECO:0000256" key="1">
    <source>
        <dbReference type="ARBA" id="ARBA00022692"/>
    </source>
</evidence>
<name>A0A6P8X0B9_DROAB</name>
<evidence type="ECO:0000256" key="3">
    <source>
        <dbReference type="ARBA" id="ARBA00022989"/>
    </source>
</evidence>
<dbReference type="InterPro" id="IPR019013">
    <property type="entry name" value="Vma21"/>
</dbReference>